<accession>A0A699ZSJ5</accession>
<dbReference type="AlphaFoldDB" id="A0A699ZSJ5"/>
<comment type="caution">
    <text evidence="1">The sequence shown here is derived from an EMBL/GenBank/DDBJ whole genome shotgun (WGS) entry which is preliminary data.</text>
</comment>
<sequence length="120" mass="12256">MGGWLARLAQIWHAGSSSTGFHVLLFVQCWAPFPRVEGFVVALPLHKVNMAVGEGAGGKGCLGCVDVGAHGGDKGVSSGLGTRVEGGCNKASGPHIFAHCLLHLGPIEVLLQAFQGLGTA</sequence>
<keyword evidence="2" id="KW-1185">Reference proteome</keyword>
<dbReference type="Proteomes" id="UP000485058">
    <property type="component" value="Unassembled WGS sequence"/>
</dbReference>
<evidence type="ECO:0000313" key="1">
    <source>
        <dbReference type="EMBL" id="GFH21734.1"/>
    </source>
</evidence>
<organism evidence="1 2">
    <name type="scientific">Haematococcus lacustris</name>
    <name type="common">Green alga</name>
    <name type="synonym">Haematococcus pluvialis</name>
    <dbReference type="NCBI Taxonomy" id="44745"/>
    <lineage>
        <taxon>Eukaryota</taxon>
        <taxon>Viridiplantae</taxon>
        <taxon>Chlorophyta</taxon>
        <taxon>core chlorophytes</taxon>
        <taxon>Chlorophyceae</taxon>
        <taxon>CS clade</taxon>
        <taxon>Chlamydomonadales</taxon>
        <taxon>Haematococcaceae</taxon>
        <taxon>Haematococcus</taxon>
    </lineage>
</organism>
<protein>
    <submittedName>
        <fullName evidence="1">Uncharacterized protein</fullName>
    </submittedName>
</protein>
<dbReference type="EMBL" id="BLLF01001895">
    <property type="protein sequence ID" value="GFH21734.1"/>
    <property type="molecule type" value="Genomic_DNA"/>
</dbReference>
<name>A0A699ZSJ5_HAELA</name>
<reference evidence="1 2" key="1">
    <citation type="submission" date="2020-02" db="EMBL/GenBank/DDBJ databases">
        <title>Draft genome sequence of Haematococcus lacustris strain NIES-144.</title>
        <authorList>
            <person name="Morimoto D."/>
            <person name="Nakagawa S."/>
            <person name="Yoshida T."/>
            <person name="Sawayama S."/>
        </authorList>
    </citation>
    <scope>NUCLEOTIDE SEQUENCE [LARGE SCALE GENOMIC DNA]</scope>
    <source>
        <strain evidence="1 2">NIES-144</strain>
    </source>
</reference>
<proteinExistence type="predicted"/>
<gene>
    <name evidence="1" type="ORF">HaLaN_19095</name>
</gene>
<evidence type="ECO:0000313" key="2">
    <source>
        <dbReference type="Proteomes" id="UP000485058"/>
    </source>
</evidence>